<sequence length="145" mass="16545">MTNRETILLVEDNPDEAELARLAFGRIEGDYDLHIVNTGEEAMRVLFAYGQCEESALGCKPALILLDIDLPRLSGFELLRQLRASADYQHTPVVFLTTSDESRDVARGYSLGVNSYLLKPLDFERFTELLQSVSNYWLKYNTRVH</sequence>
<dbReference type="Proteomes" id="UP001168380">
    <property type="component" value="Unassembled WGS sequence"/>
</dbReference>
<dbReference type="PANTHER" id="PTHR44520:SF1">
    <property type="entry name" value="TWO-COMPONENT SYSTEM REGULATORY PROTEIN"/>
    <property type="match status" value="1"/>
</dbReference>
<evidence type="ECO:0000313" key="3">
    <source>
        <dbReference type="EMBL" id="MDO3383100.1"/>
    </source>
</evidence>
<keyword evidence="4" id="KW-1185">Reference proteome</keyword>
<dbReference type="CDD" id="cd17557">
    <property type="entry name" value="REC_Rcp-like"/>
    <property type="match status" value="1"/>
</dbReference>
<dbReference type="InterPro" id="IPR001789">
    <property type="entry name" value="Sig_transdc_resp-reg_receiver"/>
</dbReference>
<evidence type="ECO:0000256" key="1">
    <source>
        <dbReference type="PROSITE-ProRule" id="PRU00169"/>
    </source>
</evidence>
<feature type="modified residue" description="4-aspartylphosphate" evidence="1">
    <location>
        <position position="67"/>
    </location>
</feature>
<dbReference type="RefSeq" id="WP_302713810.1">
    <property type="nucleotide sequence ID" value="NZ_JAULRT010000060.1"/>
</dbReference>
<name>A0ABT8TGH3_9GAMM</name>
<protein>
    <submittedName>
        <fullName evidence="3">Response regulator</fullName>
    </submittedName>
</protein>
<evidence type="ECO:0000259" key="2">
    <source>
        <dbReference type="PROSITE" id="PS50110"/>
    </source>
</evidence>
<dbReference type="PANTHER" id="PTHR44520">
    <property type="entry name" value="RESPONSE REGULATOR RCP1-RELATED"/>
    <property type="match status" value="1"/>
</dbReference>
<keyword evidence="1" id="KW-0597">Phosphoprotein</keyword>
<dbReference type="InterPro" id="IPR052893">
    <property type="entry name" value="TCS_response_regulator"/>
</dbReference>
<gene>
    <name evidence="3" type="ORF">QWI16_13050</name>
</gene>
<dbReference type="PROSITE" id="PS50110">
    <property type="entry name" value="RESPONSE_REGULATORY"/>
    <property type="match status" value="1"/>
</dbReference>
<evidence type="ECO:0000313" key="4">
    <source>
        <dbReference type="Proteomes" id="UP001168380"/>
    </source>
</evidence>
<dbReference type="EMBL" id="JAULRT010000060">
    <property type="protein sequence ID" value="MDO3383100.1"/>
    <property type="molecule type" value="Genomic_DNA"/>
</dbReference>
<feature type="domain" description="Response regulatory" evidence="2">
    <location>
        <begin position="6"/>
        <end position="134"/>
    </location>
</feature>
<proteinExistence type="predicted"/>
<dbReference type="Gene3D" id="3.40.50.2300">
    <property type="match status" value="1"/>
</dbReference>
<dbReference type="InterPro" id="IPR011006">
    <property type="entry name" value="CheY-like_superfamily"/>
</dbReference>
<reference evidence="3" key="1">
    <citation type="submission" date="2023-07" db="EMBL/GenBank/DDBJ databases">
        <title>Gilvimarinus algae sp. nov., isolated from the surface of Kelp.</title>
        <authorList>
            <person name="Sun Y.Y."/>
            <person name="Gong Y."/>
            <person name="Du Z.J."/>
        </authorList>
    </citation>
    <scope>NUCLEOTIDE SEQUENCE</scope>
    <source>
        <strain evidence="3">SDUM040014</strain>
    </source>
</reference>
<dbReference type="SUPFAM" id="SSF52172">
    <property type="entry name" value="CheY-like"/>
    <property type="match status" value="1"/>
</dbReference>
<comment type="caution">
    <text evidence="3">The sequence shown here is derived from an EMBL/GenBank/DDBJ whole genome shotgun (WGS) entry which is preliminary data.</text>
</comment>
<organism evidence="3 4">
    <name type="scientific">Gilvimarinus algae</name>
    <dbReference type="NCBI Taxonomy" id="3058037"/>
    <lineage>
        <taxon>Bacteria</taxon>
        <taxon>Pseudomonadati</taxon>
        <taxon>Pseudomonadota</taxon>
        <taxon>Gammaproteobacteria</taxon>
        <taxon>Cellvibrionales</taxon>
        <taxon>Cellvibrionaceae</taxon>
        <taxon>Gilvimarinus</taxon>
    </lineage>
</organism>
<dbReference type="Pfam" id="PF00072">
    <property type="entry name" value="Response_reg"/>
    <property type="match status" value="1"/>
</dbReference>
<dbReference type="SMART" id="SM00448">
    <property type="entry name" value="REC"/>
    <property type="match status" value="1"/>
</dbReference>
<accession>A0ABT8TGH3</accession>